<evidence type="ECO:0000256" key="7">
    <source>
        <dbReference type="ARBA" id="ARBA00022958"/>
    </source>
</evidence>
<dbReference type="PANTHER" id="PTHR11537">
    <property type="entry name" value="VOLTAGE-GATED POTASSIUM CHANNEL"/>
    <property type="match status" value="1"/>
</dbReference>
<dbReference type="Gene3D" id="1.20.120.350">
    <property type="entry name" value="Voltage-gated potassium channels. Chain C"/>
    <property type="match status" value="1"/>
</dbReference>
<dbReference type="GO" id="GO:0008076">
    <property type="term" value="C:voltage-gated potassium channel complex"/>
    <property type="evidence" value="ECO:0007669"/>
    <property type="project" value="InterPro"/>
</dbReference>
<keyword evidence="15" id="KW-1185">Reference proteome</keyword>
<evidence type="ECO:0000256" key="2">
    <source>
        <dbReference type="ARBA" id="ARBA00022448"/>
    </source>
</evidence>
<evidence type="ECO:0000256" key="3">
    <source>
        <dbReference type="ARBA" id="ARBA00022538"/>
    </source>
</evidence>
<feature type="transmembrane region" description="Helical" evidence="12">
    <location>
        <begin position="62"/>
        <end position="80"/>
    </location>
</feature>
<keyword evidence="9" id="KW-0406">Ion transport</keyword>
<dbReference type="PANTHER" id="PTHR11537:SF254">
    <property type="entry name" value="POTASSIUM VOLTAGE-GATED CHANNEL PROTEIN SHAB"/>
    <property type="match status" value="1"/>
</dbReference>
<organism evidence="14 15">
    <name type="scientific">Putridiphycobacter roseus</name>
    <dbReference type="NCBI Taxonomy" id="2219161"/>
    <lineage>
        <taxon>Bacteria</taxon>
        <taxon>Pseudomonadati</taxon>
        <taxon>Bacteroidota</taxon>
        <taxon>Flavobacteriia</taxon>
        <taxon>Flavobacteriales</taxon>
        <taxon>Crocinitomicaceae</taxon>
        <taxon>Putridiphycobacter</taxon>
    </lineage>
</organism>
<evidence type="ECO:0000256" key="8">
    <source>
        <dbReference type="ARBA" id="ARBA00022989"/>
    </source>
</evidence>
<dbReference type="SUPFAM" id="SSF81324">
    <property type="entry name" value="Voltage-gated potassium channels"/>
    <property type="match status" value="1"/>
</dbReference>
<dbReference type="InterPro" id="IPR028325">
    <property type="entry name" value="VG_K_chnl"/>
</dbReference>
<evidence type="ECO:0000256" key="9">
    <source>
        <dbReference type="ARBA" id="ARBA00023065"/>
    </source>
</evidence>
<dbReference type="PRINTS" id="PR00169">
    <property type="entry name" value="KCHANNEL"/>
</dbReference>
<accession>A0A2W1N0G9</accession>
<keyword evidence="2" id="KW-0813">Transport</keyword>
<evidence type="ECO:0000256" key="6">
    <source>
        <dbReference type="ARBA" id="ARBA00022882"/>
    </source>
</evidence>
<dbReference type="Pfam" id="PF00520">
    <property type="entry name" value="Ion_trans"/>
    <property type="match status" value="1"/>
</dbReference>
<keyword evidence="3" id="KW-0633">Potassium transport</keyword>
<evidence type="ECO:0000256" key="4">
    <source>
        <dbReference type="ARBA" id="ARBA00022692"/>
    </source>
</evidence>
<name>A0A2W1N0G9_9FLAO</name>
<comment type="caution">
    <text evidence="14">The sequence shown here is derived from an EMBL/GenBank/DDBJ whole genome shotgun (WGS) entry which is preliminary data.</text>
</comment>
<dbReference type="AlphaFoldDB" id="A0A2W1N0G9"/>
<evidence type="ECO:0000313" key="15">
    <source>
        <dbReference type="Proteomes" id="UP000249248"/>
    </source>
</evidence>
<evidence type="ECO:0000259" key="13">
    <source>
        <dbReference type="Pfam" id="PF00520"/>
    </source>
</evidence>
<keyword evidence="11" id="KW-0407">Ion channel</keyword>
<protein>
    <submittedName>
        <fullName evidence="14">Ion transporter</fullName>
    </submittedName>
</protein>
<feature type="domain" description="Ion transport" evidence="13">
    <location>
        <begin position="30"/>
        <end position="245"/>
    </location>
</feature>
<gene>
    <name evidence="14" type="ORF">DNU06_07710</name>
</gene>
<dbReference type="InterPro" id="IPR005821">
    <property type="entry name" value="Ion_trans_dom"/>
</dbReference>
<feature type="transmembrane region" description="Helical" evidence="12">
    <location>
        <begin position="34"/>
        <end position="56"/>
    </location>
</feature>
<evidence type="ECO:0000256" key="11">
    <source>
        <dbReference type="ARBA" id="ARBA00023303"/>
    </source>
</evidence>
<evidence type="ECO:0000256" key="12">
    <source>
        <dbReference type="SAM" id="Phobius"/>
    </source>
</evidence>
<proteinExistence type="predicted"/>
<dbReference type="EMBL" id="QKSB01000003">
    <property type="protein sequence ID" value="PZE17707.1"/>
    <property type="molecule type" value="Genomic_DNA"/>
</dbReference>
<comment type="subcellular location">
    <subcellularLocation>
        <location evidence="1">Membrane</location>
        <topology evidence="1">Multi-pass membrane protein</topology>
    </subcellularLocation>
</comment>
<keyword evidence="8 12" id="KW-1133">Transmembrane helix</keyword>
<dbReference type="InterPro" id="IPR027359">
    <property type="entry name" value="Volt_channel_dom_sf"/>
</dbReference>
<keyword evidence="4 12" id="KW-0812">Transmembrane</keyword>
<keyword evidence="6" id="KW-0851">Voltage-gated channel</keyword>
<dbReference type="GO" id="GO:0001508">
    <property type="term" value="P:action potential"/>
    <property type="evidence" value="ECO:0007669"/>
    <property type="project" value="TreeGrafter"/>
</dbReference>
<evidence type="ECO:0000313" key="14">
    <source>
        <dbReference type="EMBL" id="PZE17707.1"/>
    </source>
</evidence>
<keyword evidence="10 12" id="KW-0472">Membrane</keyword>
<feature type="transmembrane region" description="Helical" evidence="12">
    <location>
        <begin position="92"/>
        <end position="114"/>
    </location>
</feature>
<evidence type="ECO:0000256" key="1">
    <source>
        <dbReference type="ARBA" id="ARBA00004141"/>
    </source>
</evidence>
<evidence type="ECO:0000256" key="5">
    <source>
        <dbReference type="ARBA" id="ARBA00022826"/>
    </source>
</evidence>
<evidence type="ECO:0000256" key="10">
    <source>
        <dbReference type="ARBA" id="ARBA00023136"/>
    </source>
</evidence>
<reference evidence="14 15" key="1">
    <citation type="submission" date="2018-06" db="EMBL/GenBank/DDBJ databases">
        <title>The draft genome sequence of Crocinitomix sp. SM1701.</title>
        <authorList>
            <person name="Zhang X."/>
        </authorList>
    </citation>
    <scope>NUCLEOTIDE SEQUENCE [LARGE SCALE GENOMIC DNA]</scope>
    <source>
        <strain evidence="14 15">SM1701</strain>
    </source>
</reference>
<dbReference type="GO" id="GO:0005249">
    <property type="term" value="F:voltage-gated potassium channel activity"/>
    <property type="evidence" value="ECO:0007669"/>
    <property type="project" value="InterPro"/>
</dbReference>
<feature type="transmembrane region" description="Helical" evidence="12">
    <location>
        <begin position="184"/>
        <end position="204"/>
    </location>
</feature>
<feature type="transmembrane region" description="Helical" evidence="12">
    <location>
        <begin position="216"/>
        <end position="236"/>
    </location>
</feature>
<feature type="transmembrane region" description="Helical" evidence="12">
    <location>
        <begin position="157"/>
        <end position="178"/>
    </location>
</feature>
<dbReference type="Proteomes" id="UP000249248">
    <property type="component" value="Unassembled WGS sequence"/>
</dbReference>
<dbReference type="RefSeq" id="WP_111062667.1">
    <property type="nucleotide sequence ID" value="NZ_JBHUCU010000027.1"/>
</dbReference>
<sequence length="277" mass="30958">MSKAIKKSNLKPWQEKIHEVIFEADTFAGKTFDIGLLIAIIVSIIIVMLESVPSLNEKYHDSFYLTEWIFTIIFTLEYVARIISIGKPNKYILSFYGIIDLLSILPTYLGLFIIGSQSLMVIRAVRLLRIFRILKLARFVKESKTLGDSIKASRHRILVFLLAVLTLSTILGTIMYLVESSEAGFTSIPRSIYWAIITLTTVGYGDIAPITPMGQFIASIVMIMGYAILAVPTGIITSEFIKTNNQPQKISTKSCNECSSEGHDEDAIHCKYCGAEL</sequence>
<keyword evidence="7" id="KW-0630">Potassium</keyword>
<keyword evidence="5" id="KW-0631">Potassium channel</keyword>
<dbReference type="OrthoDB" id="9799090at2"/>
<dbReference type="Gene3D" id="1.10.287.70">
    <property type="match status" value="1"/>
</dbReference>